<dbReference type="Pfam" id="PF00899">
    <property type="entry name" value="ThiF"/>
    <property type="match status" value="1"/>
</dbReference>
<reference evidence="2 3" key="1">
    <citation type="submission" date="2019-03" db="EMBL/GenBank/DDBJ databases">
        <title>Genomic Encyclopedia of Type Strains, Phase IV (KMG-IV): sequencing the most valuable type-strain genomes for metagenomic binning, comparative biology and taxonomic classification.</title>
        <authorList>
            <person name="Goeker M."/>
        </authorList>
    </citation>
    <scope>NUCLEOTIDE SEQUENCE [LARGE SCALE GENOMIC DNA]</scope>
    <source>
        <strain evidence="2 3">DSM 9035</strain>
    </source>
</reference>
<evidence type="ECO:0000259" key="1">
    <source>
        <dbReference type="Pfam" id="PF00899"/>
    </source>
</evidence>
<dbReference type="SUPFAM" id="SSF54495">
    <property type="entry name" value="UBC-like"/>
    <property type="match status" value="1"/>
</dbReference>
<sequence>MWFIHNPERLKTEVTGIEALRASAPWLAVATPRMMKGLQFAVDFDMAVNGEALPFTLTYPAFFPETPPSVLPRDGRHYSSHQWGHGGELCLEYRTDNWDPAVTGAMMIESAHRLLSGEQPALDRRAVVPSAHQASLGQQLRSASCRAFLTPGLRDYIAALEAGAGYPCNIVETHGPRRTWTAYVASIGPVSAPVWQEDSIPPGDSQGSPGLLVRLPSLDGVAVSEQEQLERIVTATAIQGQAPTDDNATSRFTVLADATSAQFHFSFLHKGTWKVLHYRTIDLSNETGARLPDFYAAMAGKKVGIVGCGSLGSKIAASLARSGVRQFVLIDDDILKPGNLARNELAAESLGSHKVDALEERLRAVAPNVTVEVWRVDLGGQESSGSTATILDALAECNLLIDATADPQAFNFVASVARRARSPMIWAEVYAGGIGGFVARLRPGIEPPPHAARRQYLAWCRSQGVPWHGQGNDYDVHRDAGPPLIADDADVAVIAAHTSRMAVDVLVRRDTSIFPHPAYVIGLAADWVFDEPFDTRPIDFAAEDEWQLPVSGEHAGAALEYVVSLLDKAADDADRTGT</sequence>
<gene>
    <name evidence="2" type="ORF">EDC64_11521</name>
</gene>
<dbReference type="InterPro" id="IPR035985">
    <property type="entry name" value="Ubiquitin-activating_enz"/>
</dbReference>
<name>A0A4R3LNN9_9HYPH</name>
<dbReference type="SUPFAM" id="SSF69572">
    <property type="entry name" value="Activating enzymes of the ubiquitin-like proteins"/>
    <property type="match status" value="1"/>
</dbReference>
<accession>A0A4R3LNN9</accession>
<dbReference type="AlphaFoldDB" id="A0A4R3LNN9"/>
<dbReference type="EMBL" id="SMAI01000015">
    <property type="protein sequence ID" value="TCT01990.1"/>
    <property type="molecule type" value="Genomic_DNA"/>
</dbReference>
<comment type="caution">
    <text evidence="2">The sequence shown here is derived from an EMBL/GenBank/DDBJ whole genome shotgun (WGS) entry which is preliminary data.</text>
</comment>
<organism evidence="2 3">
    <name type="scientific">Aquabacter spiritensis</name>
    <dbReference type="NCBI Taxonomy" id="933073"/>
    <lineage>
        <taxon>Bacteria</taxon>
        <taxon>Pseudomonadati</taxon>
        <taxon>Pseudomonadota</taxon>
        <taxon>Alphaproteobacteria</taxon>
        <taxon>Hyphomicrobiales</taxon>
        <taxon>Xanthobacteraceae</taxon>
        <taxon>Aquabacter</taxon>
    </lineage>
</organism>
<dbReference type="GO" id="GO:0008641">
    <property type="term" value="F:ubiquitin-like modifier activating enzyme activity"/>
    <property type="evidence" value="ECO:0007669"/>
    <property type="project" value="InterPro"/>
</dbReference>
<evidence type="ECO:0000313" key="2">
    <source>
        <dbReference type="EMBL" id="TCT01990.1"/>
    </source>
</evidence>
<dbReference type="RefSeq" id="WP_132034488.1">
    <property type="nucleotide sequence ID" value="NZ_SMAI01000015.1"/>
</dbReference>
<evidence type="ECO:0000313" key="3">
    <source>
        <dbReference type="Proteomes" id="UP000294664"/>
    </source>
</evidence>
<protein>
    <submittedName>
        <fullName evidence="2">E2/UBC family protein B</fullName>
    </submittedName>
</protein>
<dbReference type="Gene3D" id="3.40.50.720">
    <property type="entry name" value="NAD(P)-binding Rossmann-like Domain"/>
    <property type="match status" value="1"/>
</dbReference>
<feature type="domain" description="THIF-type NAD/FAD binding fold" evidence="1">
    <location>
        <begin position="299"/>
        <end position="438"/>
    </location>
</feature>
<proteinExistence type="predicted"/>
<dbReference type="CDD" id="cd01483">
    <property type="entry name" value="E1_enzyme_family"/>
    <property type="match status" value="1"/>
</dbReference>
<dbReference type="OrthoDB" id="7516877at2"/>
<dbReference type="GO" id="GO:0061504">
    <property type="term" value="P:cyclic threonylcarbamoyladenosine biosynthetic process"/>
    <property type="evidence" value="ECO:0007669"/>
    <property type="project" value="TreeGrafter"/>
</dbReference>
<dbReference type="InterPro" id="IPR045886">
    <property type="entry name" value="ThiF/MoeB/HesA"/>
</dbReference>
<dbReference type="InterPro" id="IPR000594">
    <property type="entry name" value="ThiF_NAD_FAD-bd"/>
</dbReference>
<dbReference type="GO" id="GO:0061503">
    <property type="term" value="F:tRNA threonylcarbamoyladenosine dehydratase"/>
    <property type="evidence" value="ECO:0007669"/>
    <property type="project" value="TreeGrafter"/>
</dbReference>
<dbReference type="PANTHER" id="PTHR43267:SF1">
    <property type="entry name" value="TRNA THREONYLCARBAMOYLADENOSINE DEHYDRATASE"/>
    <property type="match status" value="1"/>
</dbReference>
<dbReference type="PANTHER" id="PTHR43267">
    <property type="entry name" value="TRNA THREONYLCARBAMOYLADENOSINE DEHYDRATASE"/>
    <property type="match status" value="1"/>
</dbReference>
<keyword evidence="3" id="KW-1185">Reference proteome</keyword>
<dbReference type="InterPro" id="IPR016135">
    <property type="entry name" value="UBQ-conjugating_enzyme/RWD"/>
</dbReference>
<dbReference type="Proteomes" id="UP000294664">
    <property type="component" value="Unassembled WGS sequence"/>
</dbReference>